<dbReference type="OrthoDB" id="3352876at2759"/>
<evidence type="ECO:0000313" key="3">
    <source>
        <dbReference type="EMBL" id="PKI85647.1"/>
    </source>
</evidence>
<evidence type="ECO:0000313" key="4">
    <source>
        <dbReference type="Proteomes" id="UP000232875"/>
    </source>
</evidence>
<feature type="transmembrane region" description="Helical" evidence="1">
    <location>
        <begin position="383"/>
        <end position="403"/>
    </location>
</feature>
<evidence type="ECO:0000256" key="1">
    <source>
        <dbReference type="SAM" id="Phobius"/>
    </source>
</evidence>
<evidence type="ECO:0000259" key="2">
    <source>
        <dbReference type="PROSITE" id="PS50053"/>
    </source>
</evidence>
<proteinExistence type="predicted"/>
<reference evidence="3 4" key="1">
    <citation type="submission" date="2017-10" db="EMBL/GenBank/DDBJ databases">
        <title>A novel species of cold-tolerant Malassezia isolated from bats.</title>
        <authorList>
            <person name="Lorch J.M."/>
            <person name="Palmer J.M."/>
            <person name="Vanderwolf K.J."/>
            <person name="Schmidt K.Z."/>
            <person name="Verant M.L."/>
            <person name="Weller T.J."/>
            <person name="Blehert D.S."/>
        </authorList>
    </citation>
    <scope>NUCLEOTIDE SEQUENCE [LARGE SCALE GENOMIC DNA]</scope>
    <source>
        <strain evidence="3 4">NWHC:44797-103</strain>
    </source>
</reference>
<dbReference type="Gene3D" id="3.10.20.90">
    <property type="entry name" value="Phosphatidylinositol 3-kinase Catalytic Subunit, Chain A, domain 1"/>
    <property type="match status" value="1"/>
</dbReference>
<accession>A0A2N1JGG5</accession>
<dbReference type="EMBL" id="KZ454987">
    <property type="protein sequence ID" value="PKI85647.1"/>
    <property type="molecule type" value="Genomic_DNA"/>
</dbReference>
<dbReference type="AlphaFoldDB" id="A0A2N1JGG5"/>
<organism evidence="3 4">
    <name type="scientific">Malassezia vespertilionis</name>
    <dbReference type="NCBI Taxonomy" id="2020962"/>
    <lineage>
        <taxon>Eukaryota</taxon>
        <taxon>Fungi</taxon>
        <taxon>Dikarya</taxon>
        <taxon>Basidiomycota</taxon>
        <taxon>Ustilaginomycotina</taxon>
        <taxon>Malasseziomycetes</taxon>
        <taxon>Malasseziales</taxon>
        <taxon>Malasseziaceae</taxon>
        <taxon>Malassezia</taxon>
    </lineage>
</organism>
<keyword evidence="4" id="KW-1185">Reference proteome</keyword>
<protein>
    <recommendedName>
        <fullName evidence="2">Ubiquitin-like domain-containing protein</fullName>
    </recommendedName>
</protein>
<keyword evidence="1" id="KW-1133">Transmembrane helix</keyword>
<dbReference type="InterPro" id="IPR000626">
    <property type="entry name" value="Ubiquitin-like_dom"/>
</dbReference>
<name>A0A2N1JGG5_9BASI</name>
<dbReference type="SUPFAM" id="SSF54236">
    <property type="entry name" value="Ubiquitin-like"/>
    <property type="match status" value="1"/>
</dbReference>
<gene>
    <name evidence="3" type="ORF">MVES_000495</name>
</gene>
<dbReference type="InterPro" id="IPR029071">
    <property type="entry name" value="Ubiquitin-like_domsf"/>
</dbReference>
<keyword evidence="1" id="KW-0812">Transmembrane</keyword>
<sequence length="593" mass="67042">MLREIHLVDEEEASECVCLDIRCVGDDHVRSIHTPKRYTIAQVKLALPRLWTEVLDPQGVRLIHRGRLLEDDVLIETLEAEASGRVLAHAAIRPGALSKNAAEEAAAPATETAPAVVSEHAAHLASAPGESAHDRTHVPISTPVAASSHFSAPPRAPGERNRLVSFVEQLHDAELEPLAHTLYITFQCYTHYYEKQLRPKHGKTAPRLVAPFSFDWAGAEQGMADRVLRTASVDFAERTVMQWMPLQLVCRRWQEQPTAPARGVFHYDPVEIDGLSYVRRTYHEPAPQSTADISRIIEERMVFLNDVMLALARLHDVNQWKQVASDALVYAQSRHAVLPWRSLTAELVEILRDLWGIWDTLFWLSLRVAFVAVLLVAEAPKLHAQVVVAGLCLFTLVQCFVLVRQRRRERSTSQAPATASPPLPTNADEEVEADEAVAMLQVPILPPHIPRASPYTFQYWLELIARYNLADEERAMGFEHDTARGETPRIRWVRRDWTQVREPGQCPSSPLLHAYVAMPLFLAILTLYPQAEELRSDALSLRRDAILGLAKNWERLRESGKPIGSMPRVLEHPYAKTLVQQEAQRQRRRQHEA</sequence>
<feature type="domain" description="Ubiquitin-like" evidence="2">
    <location>
        <begin position="17"/>
        <end position="95"/>
    </location>
</feature>
<keyword evidence="1" id="KW-0472">Membrane</keyword>
<dbReference type="Proteomes" id="UP000232875">
    <property type="component" value="Unassembled WGS sequence"/>
</dbReference>
<dbReference type="PROSITE" id="PS50053">
    <property type="entry name" value="UBIQUITIN_2"/>
    <property type="match status" value="1"/>
</dbReference>